<name>A0AA97FB24_9SPHN</name>
<evidence type="ECO:0000313" key="2">
    <source>
        <dbReference type="Proteomes" id="UP001302429"/>
    </source>
</evidence>
<proteinExistence type="predicted"/>
<protein>
    <submittedName>
        <fullName evidence="1">Uncharacterized protein</fullName>
    </submittedName>
</protein>
<dbReference type="RefSeq" id="WP_317083999.1">
    <property type="nucleotide sequence ID" value="NZ_CP136594.1"/>
</dbReference>
<dbReference type="KEGG" id="acoa:RB602_06440"/>
<dbReference type="AlphaFoldDB" id="A0AA97FB24"/>
<keyword evidence="2" id="KW-1185">Reference proteome</keyword>
<organism evidence="1 2">
    <name type="scientific">Alterisphingorhabdus coralli</name>
    <dbReference type="NCBI Taxonomy" id="3071408"/>
    <lineage>
        <taxon>Bacteria</taxon>
        <taxon>Pseudomonadati</taxon>
        <taxon>Pseudomonadota</taxon>
        <taxon>Alphaproteobacteria</taxon>
        <taxon>Sphingomonadales</taxon>
        <taxon>Sphingomonadaceae</taxon>
        <taxon>Alterisphingorhabdus (ex Yan et al. 2024)</taxon>
    </lineage>
</organism>
<accession>A0AA97FB24</accession>
<dbReference type="Proteomes" id="UP001302429">
    <property type="component" value="Chromosome"/>
</dbReference>
<dbReference type="EMBL" id="CP136594">
    <property type="protein sequence ID" value="WOE76347.1"/>
    <property type="molecule type" value="Genomic_DNA"/>
</dbReference>
<gene>
    <name evidence="1" type="ORF">RB602_06440</name>
</gene>
<evidence type="ECO:0000313" key="1">
    <source>
        <dbReference type="EMBL" id="WOE76347.1"/>
    </source>
</evidence>
<reference evidence="1 2" key="1">
    <citation type="submission" date="2023-10" db="EMBL/GenBank/DDBJ databases">
        <title>Complete genome sequence of a Sphingomonadaceae bacterium.</title>
        <authorList>
            <person name="Yan C."/>
        </authorList>
    </citation>
    <scope>NUCLEOTIDE SEQUENCE [LARGE SCALE GENOMIC DNA]</scope>
    <source>
        <strain evidence="1 2">SCSIO 66989</strain>
    </source>
</reference>
<sequence length="89" mass="10277">MASNGEALIGYCEADRKGFQPRDLSPEQSEKWDNESDTRFCIISMADGQIYTRGKSKKEIAKWLNGGCYRPTTLEEKYMKHRLVPEQSR</sequence>